<name>A0A7R8UXN0_HERIL</name>
<dbReference type="SMART" id="SM00896">
    <property type="entry name" value="FDX-ACB"/>
    <property type="match status" value="1"/>
</dbReference>
<dbReference type="SUPFAM" id="SSF54991">
    <property type="entry name" value="Anticodon-binding domain of PheRS"/>
    <property type="match status" value="1"/>
</dbReference>
<dbReference type="GO" id="GO:0005524">
    <property type="term" value="F:ATP binding"/>
    <property type="evidence" value="ECO:0007669"/>
    <property type="project" value="UniProtKB-KW"/>
</dbReference>
<dbReference type="NCBIfam" id="TIGR00469">
    <property type="entry name" value="pheS_mito"/>
    <property type="match status" value="1"/>
</dbReference>
<dbReference type="InterPro" id="IPR004530">
    <property type="entry name" value="Phe-tRNA-synth_IIc_mito"/>
</dbReference>
<evidence type="ECO:0000256" key="14">
    <source>
        <dbReference type="ARBA" id="ARBA00049255"/>
    </source>
</evidence>
<dbReference type="Gene3D" id="3.30.930.10">
    <property type="entry name" value="Bira Bifunctional Protein, Domain 2"/>
    <property type="match status" value="1"/>
</dbReference>
<keyword evidence="9" id="KW-0809">Transit peptide</keyword>
<sequence>MLAIRFLRSVSPPLKCVRRSYKTNVSAQNTLEIRNNVYQTDEWTNITPKILSYIGLNKHLQKNHPLSIIRQRIVNYFYRSYTNSRGNPLFSVHDKICPVVTVQQNFDNLLVPADHPSRAKSDCYYINKHYLLRAHTTAHQIELIKSGLDNFLAVGDVYRRDEIDSTHYPVFHQLDAVRLISQDKLFGNNLDLHIFESSYKVNPSSFSPINSSSKCIDQSKQPCHTLEAVKLTEHELKTILLGLAKDLFGNNIEHRWIDTYFPFTQPSWELEIYYKGNWMEVLGCGIMRHEILESCGVTNSIGYAFGLGLERLAMVLFDIPDIRLFWSNDTGFLHQFNESNLYKLNKYKPVSVYPQCKNDLSFWLPENQDIDSFSANDFYDIVRNVGGDIVEQISLVDKFKHPKTGKSSLCFRIVYRHMERTLTQAEVNEIHSKIAQSCVEQLEVTIR</sequence>
<comment type="subcellular location">
    <subcellularLocation>
        <location evidence="1">Mitochondrion matrix</location>
    </subcellularLocation>
</comment>
<dbReference type="GO" id="GO:0006432">
    <property type="term" value="P:phenylalanyl-tRNA aminoacylation"/>
    <property type="evidence" value="ECO:0007669"/>
    <property type="project" value="InterPro"/>
</dbReference>
<evidence type="ECO:0000313" key="19">
    <source>
        <dbReference type="EMBL" id="CAD7089020.1"/>
    </source>
</evidence>
<keyword evidence="7" id="KW-0067">ATP-binding</keyword>
<dbReference type="PROSITE" id="PS51447">
    <property type="entry name" value="FDX_ACB"/>
    <property type="match status" value="1"/>
</dbReference>
<dbReference type="SUPFAM" id="SSF55681">
    <property type="entry name" value="Class II aaRS and biotin synthetases"/>
    <property type="match status" value="1"/>
</dbReference>
<dbReference type="PANTHER" id="PTHR11538:SF41">
    <property type="entry name" value="PHENYLALANINE--TRNA LIGASE, MITOCHONDRIAL"/>
    <property type="match status" value="1"/>
</dbReference>
<proteinExistence type="inferred from homology"/>
<evidence type="ECO:0000256" key="1">
    <source>
        <dbReference type="ARBA" id="ARBA00004305"/>
    </source>
</evidence>
<dbReference type="Gene3D" id="3.30.70.380">
    <property type="entry name" value="Ferrodoxin-fold anticodon-binding domain"/>
    <property type="match status" value="1"/>
</dbReference>
<dbReference type="OrthoDB" id="4457at2759"/>
<dbReference type="PANTHER" id="PTHR11538">
    <property type="entry name" value="PHENYLALANYL-TRNA SYNTHETASE"/>
    <property type="match status" value="1"/>
</dbReference>
<dbReference type="Proteomes" id="UP000594454">
    <property type="component" value="Chromosome 4"/>
</dbReference>
<evidence type="ECO:0000256" key="16">
    <source>
        <dbReference type="ARBA" id="ARBA00073229"/>
    </source>
</evidence>
<dbReference type="EC" id="6.1.1.20" evidence="4"/>
<dbReference type="FunCoup" id="A0A7R8UXN0">
    <property type="interactions" value="1557"/>
</dbReference>
<evidence type="ECO:0000256" key="8">
    <source>
        <dbReference type="ARBA" id="ARBA00022917"/>
    </source>
</evidence>
<gene>
    <name evidence="19" type="ORF">HERILL_LOCUS11603</name>
</gene>
<dbReference type="EMBL" id="LR899012">
    <property type="protein sequence ID" value="CAD7089020.1"/>
    <property type="molecule type" value="Genomic_DNA"/>
</dbReference>
<keyword evidence="10" id="KW-0007">Acetylation</keyword>
<dbReference type="InterPro" id="IPR036690">
    <property type="entry name" value="Fdx_antiC-bd_sf"/>
</dbReference>
<organism evidence="19 20">
    <name type="scientific">Hermetia illucens</name>
    <name type="common">Black soldier fly</name>
    <dbReference type="NCBI Taxonomy" id="343691"/>
    <lineage>
        <taxon>Eukaryota</taxon>
        <taxon>Metazoa</taxon>
        <taxon>Ecdysozoa</taxon>
        <taxon>Arthropoda</taxon>
        <taxon>Hexapoda</taxon>
        <taxon>Insecta</taxon>
        <taxon>Pterygota</taxon>
        <taxon>Neoptera</taxon>
        <taxon>Endopterygota</taxon>
        <taxon>Diptera</taxon>
        <taxon>Brachycera</taxon>
        <taxon>Stratiomyomorpha</taxon>
        <taxon>Stratiomyidae</taxon>
        <taxon>Hermetiinae</taxon>
        <taxon>Hermetia</taxon>
    </lineage>
</organism>
<dbReference type="PROSITE" id="PS50862">
    <property type="entry name" value="AA_TRNA_LIGASE_II"/>
    <property type="match status" value="1"/>
</dbReference>
<reference evidence="19 20" key="1">
    <citation type="submission" date="2020-11" db="EMBL/GenBank/DDBJ databases">
        <authorList>
            <person name="Wallbank WR R."/>
            <person name="Pardo Diaz C."/>
            <person name="Kozak K."/>
            <person name="Martin S."/>
            <person name="Jiggins C."/>
            <person name="Moest M."/>
            <person name="Warren A I."/>
            <person name="Generalovic N T."/>
            <person name="Byers J.R.P. K."/>
            <person name="Montejo-Kovacevich G."/>
            <person name="Yen C E."/>
        </authorList>
    </citation>
    <scope>NUCLEOTIDE SEQUENCE [LARGE SCALE GENOMIC DNA]</scope>
</reference>
<evidence type="ECO:0000256" key="12">
    <source>
        <dbReference type="ARBA" id="ARBA00023146"/>
    </source>
</evidence>
<dbReference type="InterPro" id="IPR045864">
    <property type="entry name" value="aa-tRNA-synth_II/BPL/LPL"/>
</dbReference>
<feature type="domain" description="Aminoacyl-transfer RNA synthetases class-II family profile" evidence="17">
    <location>
        <begin position="69"/>
        <end position="349"/>
    </location>
</feature>
<keyword evidence="11" id="KW-0496">Mitochondrion</keyword>
<dbReference type="InParanoid" id="A0A7R8UXN0"/>
<dbReference type="InterPro" id="IPR006195">
    <property type="entry name" value="aa-tRNA-synth_II"/>
</dbReference>
<evidence type="ECO:0000256" key="10">
    <source>
        <dbReference type="ARBA" id="ARBA00022990"/>
    </source>
</evidence>
<evidence type="ECO:0000256" key="11">
    <source>
        <dbReference type="ARBA" id="ARBA00023128"/>
    </source>
</evidence>
<keyword evidence="5" id="KW-0436">Ligase</keyword>
<dbReference type="InterPro" id="IPR002319">
    <property type="entry name" value="Phenylalanyl-tRNA_Synthase"/>
</dbReference>
<keyword evidence="20" id="KW-1185">Reference proteome</keyword>
<comment type="catalytic activity">
    <reaction evidence="14">
        <text>tRNA(Phe) + L-phenylalanine + ATP = L-phenylalanyl-tRNA(Phe) + AMP + diphosphate + H(+)</text>
        <dbReference type="Rhea" id="RHEA:19413"/>
        <dbReference type="Rhea" id="RHEA-COMP:9668"/>
        <dbReference type="Rhea" id="RHEA-COMP:9699"/>
        <dbReference type="ChEBI" id="CHEBI:15378"/>
        <dbReference type="ChEBI" id="CHEBI:30616"/>
        <dbReference type="ChEBI" id="CHEBI:33019"/>
        <dbReference type="ChEBI" id="CHEBI:58095"/>
        <dbReference type="ChEBI" id="CHEBI:78442"/>
        <dbReference type="ChEBI" id="CHEBI:78531"/>
        <dbReference type="ChEBI" id="CHEBI:456215"/>
        <dbReference type="EC" id="6.1.1.20"/>
    </reaction>
</comment>
<feature type="domain" description="FDX-ACB" evidence="18">
    <location>
        <begin position="351"/>
        <end position="447"/>
    </location>
</feature>
<evidence type="ECO:0000256" key="2">
    <source>
        <dbReference type="ARBA" id="ARBA00008226"/>
    </source>
</evidence>
<dbReference type="FunFam" id="3.30.930.10:FF:000041">
    <property type="entry name" value="Phenylalanyl-tRNA synthetase 2, mitochondrial"/>
    <property type="match status" value="1"/>
</dbReference>
<evidence type="ECO:0000256" key="15">
    <source>
        <dbReference type="ARBA" id="ARBA00060211"/>
    </source>
</evidence>
<comment type="similarity">
    <text evidence="2">Belongs to the class-II aminoacyl-tRNA synthetase family.</text>
</comment>
<evidence type="ECO:0000256" key="5">
    <source>
        <dbReference type="ARBA" id="ARBA00022598"/>
    </source>
</evidence>
<dbReference type="AlphaFoldDB" id="A0A7R8UXN0"/>
<dbReference type="GO" id="GO:0000049">
    <property type="term" value="F:tRNA binding"/>
    <property type="evidence" value="ECO:0007669"/>
    <property type="project" value="InterPro"/>
</dbReference>
<evidence type="ECO:0000256" key="13">
    <source>
        <dbReference type="ARBA" id="ARBA00031194"/>
    </source>
</evidence>
<dbReference type="InterPro" id="IPR005121">
    <property type="entry name" value="Fdx_antiC-bd"/>
</dbReference>
<evidence type="ECO:0000256" key="3">
    <source>
        <dbReference type="ARBA" id="ARBA00011245"/>
    </source>
</evidence>
<evidence type="ECO:0000256" key="7">
    <source>
        <dbReference type="ARBA" id="ARBA00022840"/>
    </source>
</evidence>
<dbReference type="OMA" id="PISHYPQ"/>
<accession>A0A7R8UXN0</accession>
<keyword evidence="6" id="KW-0547">Nucleotide-binding</keyword>
<dbReference type="GO" id="GO:0004826">
    <property type="term" value="F:phenylalanine-tRNA ligase activity"/>
    <property type="evidence" value="ECO:0007669"/>
    <property type="project" value="UniProtKB-EC"/>
</dbReference>
<evidence type="ECO:0000256" key="6">
    <source>
        <dbReference type="ARBA" id="ARBA00022741"/>
    </source>
</evidence>
<dbReference type="Pfam" id="PF03147">
    <property type="entry name" value="FDX-ACB"/>
    <property type="match status" value="1"/>
</dbReference>
<evidence type="ECO:0000313" key="20">
    <source>
        <dbReference type="Proteomes" id="UP000594454"/>
    </source>
</evidence>
<dbReference type="CDD" id="cd00496">
    <property type="entry name" value="PheRS_alpha_core"/>
    <property type="match status" value="1"/>
</dbReference>
<dbReference type="FunFam" id="3.30.70.380:FF:000002">
    <property type="entry name" value="phenylalanine--tRNA ligase, mitochondrial"/>
    <property type="match status" value="1"/>
</dbReference>
<evidence type="ECO:0000259" key="17">
    <source>
        <dbReference type="PROSITE" id="PS50862"/>
    </source>
</evidence>
<protein>
    <recommendedName>
        <fullName evidence="16">Phenylalanine--tRNA ligase, mitochondrial</fullName>
        <ecNumber evidence="4">6.1.1.20</ecNumber>
    </recommendedName>
    <alternativeName>
        <fullName evidence="13">Phenylalanyl-tRNA synthetase</fullName>
    </alternativeName>
</protein>
<comment type="subunit">
    <text evidence="3">Monomer.</text>
</comment>
<evidence type="ECO:0000256" key="4">
    <source>
        <dbReference type="ARBA" id="ARBA00012814"/>
    </source>
</evidence>
<keyword evidence="8" id="KW-0648">Protein biosynthesis</keyword>
<evidence type="ECO:0000259" key="18">
    <source>
        <dbReference type="PROSITE" id="PS51447"/>
    </source>
</evidence>
<keyword evidence="12" id="KW-0030">Aminoacyl-tRNA synthetase</keyword>
<dbReference type="Pfam" id="PF01409">
    <property type="entry name" value="tRNA-synt_2d"/>
    <property type="match status" value="2"/>
</dbReference>
<dbReference type="GO" id="GO:0005759">
    <property type="term" value="C:mitochondrial matrix"/>
    <property type="evidence" value="ECO:0007669"/>
    <property type="project" value="UniProtKB-SubCell"/>
</dbReference>
<comment type="function">
    <text evidence="15">Is responsible for the charging of tRNA(Phe) with phenylalanine in mitochondrial translation. To a lesser extent, also catalyzes direct attachment of m-Tyr (an oxidized version of Phe) to tRNA(Phe), thereby opening the way for delivery of the misacylated tRNA to the ribosome and incorporation of ROS-damaged amino acid into proteins.</text>
</comment>
<evidence type="ECO:0000256" key="9">
    <source>
        <dbReference type="ARBA" id="ARBA00022946"/>
    </source>
</evidence>